<keyword evidence="6" id="KW-0809">Transit peptide</keyword>
<dbReference type="InterPro" id="IPR027417">
    <property type="entry name" value="P-loop_NTPase"/>
</dbReference>
<dbReference type="InterPro" id="IPR044774">
    <property type="entry name" value="Suv3_DEXQc"/>
</dbReference>
<dbReference type="Pfam" id="PF22527">
    <property type="entry name" value="DEXQc_Suv3"/>
    <property type="match status" value="1"/>
</dbReference>
<name>A0A1H0W6I6_9CLOT</name>
<dbReference type="PANTHER" id="PTHR12131">
    <property type="entry name" value="ATP-DEPENDENT RNA AND DNA HELICASE"/>
    <property type="match status" value="1"/>
</dbReference>
<evidence type="ECO:0000256" key="6">
    <source>
        <dbReference type="ARBA" id="ARBA00022946"/>
    </source>
</evidence>
<dbReference type="SMART" id="SM00490">
    <property type="entry name" value="HELICc"/>
    <property type="match status" value="1"/>
</dbReference>
<feature type="domain" description="Helicase C-terminal" evidence="8">
    <location>
        <begin position="575"/>
        <end position="726"/>
    </location>
</feature>
<organism evidence="9 10">
    <name type="scientific">Clostridium gasigenes</name>
    <dbReference type="NCBI Taxonomy" id="94869"/>
    <lineage>
        <taxon>Bacteria</taxon>
        <taxon>Bacillati</taxon>
        <taxon>Bacillota</taxon>
        <taxon>Clostridia</taxon>
        <taxon>Eubacteriales</taxon>
        <taxon>Clostridiaceae</taxon>
        <taxon>Clostridium</taxon>
    </lineage>
</organism>
<reference evidence="9 10" key="1">
    <citation type="submission" date="2016-10" db="EMBL/GenBank/DDBJ databases">
        <authorList>
            <person name="de Groot N.N."/>
        </authorList>
    </citation>
    <scope>NUCLEOTIDE SEQUENCE [LARGE SCALE GENOMIC DNA]</scope>
    <source>
        <strain evidence="9 10">DSM 12272</strain>
    </source>
</reference>
<protein>
    <recommendedName>
        <fullName evidence="1">RNA helicase</fullName>
        <ecNumber evidence="1">3.6.4.13</ecNumber>
    </recommendedName>
</protein>
<evidence type="ECO:0000256" key="1">
    <source>
        <dbReference type="ARBA" id="ARBA00012552"/>
    </source>
</evidence>
<proteinExistence type="predicted"/>
<keyword evidence="2" id="KW-0547">Nucleotide-binding</keyword>
<dbReference type="Gene3D" id="3.40.50.300">
    <property type="entry name" value="P-loop containing nucleotide triphosphate hydrolases"/>
    <property type="match status" value="2"/>
</dbReference>
<dbReference type="CDD" id="cd17913">
    <property type="entry name" value="DEXQc_Suv3"/>
    <property type="match status" value="1"/>
</dbReference>
<evidence type="ECO:0000256" key="5">
    <source>
        <dbReference type="ARBA" id="ARBA00022840"/>
    </source>
</evidence>
<evidence type="ECO:0000256" key="2">
    <source>
        <dbReference type="ARBA" id="ARBA00022741"/>
    </source>
</evidence>
<keyword evidence="3" id="KW-0378">Hydrolase</keyword>
<evidence type="ECO:0000256" key="7">
    <source>
        <dbReference type="ARBA" id="ARBA00047984"/>
    </source>
</evidence>
<evidence type="ECO:0000259" key="8">
    <source>
        <dbReference type="PROSITE" id="PS51194"/>
    </source>
</evidence>
<dbReference type="OrthoDB" id="9807155at2"/>
<dbReference type="GO" id="GO:0003724">
    <property type="term" value="F:RNA helicase activity"/>
    <property type="evidence" value="ECO:0007669"/>
    <property type="project" value="UniProtKB-EC"/>
</dbReference>
<evidence type="ECO:0000256" key="3">
    <source>
        <dbReference type="ARBA" id="ARBA00022801"/>
    </source>
</evidence>
<dbReference type="PROSITE" id="PS51194">
    <property type="entry name" value="HELICASE_CTER"/>
    <property type="match status" value="1"/>
</dbReference>
<dbReference type="SUPFAM" id="SSF52540">
    <property type="entry name" value="P-loop containing nucleoside triphosphate hydrolases"/>
    <property type="match status" value="1"/>
</dbReference>
<gene>
    <name evidence="9" type="ORF">SAMN04488529_1358</name>
</gene>
<dbReference type="GO" id="GO:0005524">
    <property type="term" value="F:ATP binding"/>
    <property type="evidence" value="ECO:0007669"/>
    <property type="project" value="UniProtKB-KW"/>
</dbReference>
<dbReference type="STRING" id="94869.SAMN04488529_1358"/>
<dbReference type="PANTHER" id="PTHR12131:SF1">
    <property type="entry name" value="ATP-DEPENDENT RNA HELICASE SUPV3L1, MITOCHONDRIAL-RELATED"/>
    <property type="match status" value="1"/>
</dbReference>
<sequence length="929" mass="107362">MSSTKCTLRKEVRNEINKYIDSEFIIEMIKEIVNYINTTNKVKIVDSNFDEDDENSRVNLISDGSFNIDDYIYVKDFLYELSWEGTYIKEFKESELSDVLKDRSKYIPMKITEESDVKYKYIPKDIATILFEKVEKSMQLRKGELYKEFKKRYTLEYLFSRVRWYKRSRDGKVYCDIDLKELDEDKRVKYEEQIKAEIGNAYKARWGNLVAAKVGSLNNELLLDTYNEGCNLLGITNEYLAEIIECDKSYNEEKLIDIMTSNCKVAAKSAKGINRLKVKIINSIDDKLDLLINMNIYNTDDHMSLFMQNAREIIFGYYKTVTVEGFRSQLCGSEDKIKKLIRRVAIVENIFYKAYLNNNDKAPSIEEMKNFSECIPWICTKGLIWTSENIYIKSIVKDEIQEIISDNPIEEHEEARKMKRHFYLHVGDTNTGKTYASIERLMDAETGVYLAPLRLLALEIQDKLNSQNISCSLLTGEEEDIKCHASHVSSTIEKLQLGIPYDVCVIDEAQMIDDRQRGWAWTRAIIGVLAPEIHICMAYEAKDIIIKLIKDCGNTFEVIDHKRDTELIFEEKKFDLKKDIKQGDALVVFGKKKALAVSAELLNNNVKTSIIYGSLPYSTRKKQFERFLDGETDVIVCTDAIGMGVNLPIKRIVFLETRKFDGISQRKLKVSEIKQIAGRAGRKGLYDEGYVITTSDSNLIKSSLTSVANKIEKCYIEIPDSLLELDINIIDALKTWSLAPVKGYFKKPDVTTIIFLLNRLKALNVKASKSDLLKMATIPFEENNKKVIALWEEYCIMYSKGVVNLKSPKLNKIVNTKKELDELESYYKSLELNYSFGKNFKLMINNSYIASEKENTANKINELLLNSLLDHERVCLDCGKKLAWDYSSERCRFCKEKLQMLRGDSYKPNFRSGRKGLELRGKSSRRRGF</sequence>
<dbReference type="InterPro" id="IPR001650">
    <property type="entry name" value="Helicase_C-like"/>
</dbReference>
<dbReference type="AlphaFoldDB" id="A0A1H0W6I6"/>
<dbReference type="EC" id="3.6.4.13" evidence="1"/>
<dbReference type="Gene3D" id="1.20.272.40">
    <property type="match status" value="1"/>
</dbReference>
<dbReference type="GO" id="GO:0016787">
    <property type="term" value="F:hydrolase activity"/>
    <property type="evidence" value="ECO:0007669"/>
    <property type="project" value="UniProtKB-KW"/>
</dbReference>
<evidence type="ECO:0000313" key="9">
    <source>
        <dbReference type="EMBL" id="SDP86218.1"/>
    </source>
</evidence>
<dbReference type="EMBL" id="FNJM01000035">
    <property type="protein sequence ID" value="SDP86218.1"/>
    <property type="molecule type" value="Genomic_DNA"/>
</dbReference>
<keyword evidence="5" id="KW-0067">ATP-binding</keyword>
<dbReference type="RefSeq" id="WP_089973778.1">
    <property type="nucleotide sequence ID" value="NZ_FNJM01000035.1"/>
</dbReference>
<accession>A0A1H0W6I6</accession>
<dbReference type="InterPro" id="IPR055206">
    <property type="entry name" value="DEXQc_SUV3"/>
</dbReference>
<comment type="catalytic activity">
    <reaction evidence="7">
        <text>ATP + H2O = ADP + phosphate + H(+)</text>
        <dbReference type="Rhea" id="RHEA:13065"/>
        <dbReference type="ChEBI" id="CHEBI:15377"/>
        <dbReference type="ChEBI" id="CHEBI:15378"/>
        <dbReference type="ChEBI" id="CHEBI:30616"/>
        <dbReference type="ChEBI" id="CHEBI:43474"/>
        <dbReference type="ChEBI" id="CHEBI:456216"/>
        <dbReference type="EC" id="3.6.4.13"/>
    </reaction>
</comment>
<dbReference type="InterPro" id="IPR050699">
    <property type="entry name" value="RNA-DNA_Helicase"/>
</dbReference>
<keyword evidence="4 9" id="KW-0347">Helicase</keyword>
<keyword evidence="10" id="KW-1185">Reference proteome</keyword>
<dbReference type="Proteomes" id="UP000198597">
    <property type="component" value="Unassembled WGS sequence"/>
</dbReference>
<evidence type="ECO:0000256" key="4">
    <source>
        <dbReference type="ARBA" id="ARBA00022806"/>
    </source>
</evidence>
<evidence type="ECO:0000313" key="10">
    <source>
        <dbReference type="Proteomes" id="UP000198597"/>
    </source>
</evidence>
<dbReference type="Pfam" id="PF00271">
    <property type="entry name" value="Helicase_C"/>
    <property type="match status" value="1"/>
</dbReference>